<evidence type="ECO:0000259" key="1">
    <source>
        <dbReference type="Pfam" id="PF01636"/>
    </source>
</evidence>
<dbReference type="KEGG" id="mlo:mll5370"/>
<evidence type="ECO:0000313" key="2">
    <source>
        <dbReference type="EMBL" id="BAB51831.1"/>
    </source>
</evidence>
<accession>Q98BZ0</accession>
<dbReference type="HOGENOM" id="CLU_055115_1_1_5"/>
<dbReference type="Proteomes" id="UP000000552">
    <property type="component" value="Chromosome"/>
</dbReference>
<dbReference type="InterPro" id="IPR002575">
    <property type="entry name" value="Aminoglycoside_PTrfase"/>
</dbReference>
<protein>
    <submittedName>
        <fullName evidence="2">Mll5370 protein</fullName>
    </submittedName>
</protein>
<name>Q98BZ0_RHILO</name>
<dbReference type="PANTHER" id="PTHR22603:SF66">
    <property type="entry name" value="ETHANOLAMINE KINASE"/>
    <property type="match status" value="1"/>
</dbReference>
<proteinExistence type="predicted"/>
<gene>
    <name evidence="2" type="ordered locus">mll5370</name>
</gene>
<dbReference type="Gene3D" id="3.90.1200.10">
    <property type="match status" value="1"/>
</dbReference>
<dbReference type="InterPro" id="IPR011009">
    <property type="entry name" value="Kinase-like_dom_sf"/>
</dbReference>
<dbReference type="Pfam" id="PF01636">
    <property type="entry name" value="APH"/>
    <property type="match status" value="1"/>
</dbReference>
<dbReference type="EMBL" id="BA000012">
    <property type="protein sequence ID" value="BAB51831.1"/>
    <property type="molecule type" value="Genomic_DNA"/>
</dbReference>
<dbReference type="eggNOG" id="COG0510">
    <property type="taxonomic scope" value="Bacteria"/>
</dbReference>
<feature type="domain" description="Aminoglycoside phosphotransferase" evidence="1">
    <location>
        <begin position="138"/>
        <end position="337"/>
    </location>
</feature>
<dbReference type="AlphaFoldDB" id="Q98BZ0"/>
<dbReference type="SUPFAM" id="SSF56112">
    <property type="entry name" value="Protein kinase-like (PK-like)"/>
    <property type="match status" value="1"/>
</dbReference>
<dbReference type="PANTHER" id="PTHR22603">
    <property type="entry name" value="CHOLINE/ETHANOALAMINE KINASE"/>
    <property type="match status" value="1"/>
</dbReference>
<organism evidence="2 3">
    <name type="scientific">Mesorhizobium japonicum (strain LMG 29417 / CECT 9101 / MAFF 303099)</name>
    <name type="common">Mesorhizobium loti (strain MAFF 303099)</name>
    <dbReference type="NCBI Taxonomy" id="266835"/>
    <lineage>
        <taxon>Bacteria</taxon>
        <taxon>Pseudomonadati</taxon>
        <taxon>Pseudomonadota</taxon>
        <taxon>Alphaproteobacteria</taxon>
        <taxon>Hyphomicrobiales</taxon>
        <taxon>Phyllobacteriaceae</taxon>
        <taxon>Mesorhizobium</taxon>
    </lineage>
</organism>
<dbReference type="Gene3D" id="3.30.200.20">
    <property type="entry name" value="Phosphorylase Kinase, domain 1"/>
    <property type="match status" value="1"/>
</dbReference>
<dbReference type="GO" id="GO:0006646">
    <property type="term" value="P:phosphatidylethanolamine biosynthetic process"/>
    <property type="evidence" value="ECO:0007669"/>
    <property type="project" value="TreeGrafter"/>
</dbReference>
<sequence>MLSGKTPKKSHIFLLTTGQPWREIQGISRGSELQREGDGRAATHWPGGLERVWRKEFSDPRGRMPGSKSWPRGSSVRCGIPILASRTDEIICVSPRSRRAVHGALSKPSKPGQQTRDDPVIAEDRICALPCWIGAIEIAPLPGGLSNANYVVSDAAGKHVVRFGQDYPFHHVFREREVMTARAAHAAGFAPAVHYSEPGILVTQFLGARTFLAEDVRANLGRVAALLRSFHREMPNHVSGAGFMFWVFHVIRDYARTLEEGNSRKRSDLPRLLTLADELERAQKLLPIVFGHNDLLPANILDDGNRLWLIDFEYAGFNTAMFDLAGVASNAGMSDEESFAFLTAYFMKEPDAAIRRSHAAMQCASLLREAMWSMVSELYLDAPGIDYVAYTEENLVRLDAALENYRTKYGILKP</sequence>
<dbReference type="GO" id="GO:0005737">
    <property type="term" value="C:cytoplasm"/>
    <property type="evidence" value="ECO:0007669"/>
    <property type="project" value="TreeGrafter"/>
</dbReference>
<dbReference type="CDD" id="cd05151">
    <property type="entry name" value="ChoK-like"/>
    <property type="match status" value="1"/>
</dbReference>
<reference evidence="2 3" key="1">
    <citation type="journal article" date="2000" name="DNA Res.">
        <title>Complete genome structure of the nitrogen-fixing symbiotic bacterium Mesorhizobium loti.</title>
        <authorList>
            <person name="Kaneko T."/>
            <person name="Nakamura Y."/>
            <person name="Sato S."/>
            <person name="Asamizu E."/>
            <person name="Kato T."/>
            <person name="Sasamoto S."/>
            <person name="Watanabe A."/>
            <person name="Idesawa K."/>
            <person name="Ishikawa A."/>
            <person name="Kawashima K."/>
            <person name="Kimura T."/>
            <person name="Kishida Y."/>
            <person name="Kiyokawa C."/>
            <person name="Kohara M."/>
            <person name="Matsumoto M."/>
            <person name="Matsuno A."/>
            <person name="Mochizuki Y."/>
            <person name="Nakayama S."/>
            <person name="Nakazaki N."/>
            <person name="Shimpo S."/>
            <person name="Sugimoto M."/>
            <person name="Takeuchi C."/>
            <person name="Yamada M."/>
            <person name="Tabata S."/>
        </authorList>
    </citation>
    <scope>NUCLEOTIDE SEQUENCE [LARGE SCALE GENOMIC DNA]</scope>
    <source>
        <strain evidence="3">LMG 29417 / CECT 9101 / MAFF 303099</strain>
    </source>
</reference>
<dbReference type="GO" id="GO:0004305">
    <property type="term" value="F:ethanolamine kinase activity"/>
    <property type="evidence" value="ECO:0007669"/>
    <property type="project" value="TreeGrafter"/>
</dbReference>
<evidence type="ECO:0000313" key="3">
    <source>
        <dbReference type="Proteomes" id="UP000000552"/>
    </source>
</evidence>